<proteinExistence type="predicted"/>
<name>A0A426DPP3_9FIRM</name>
<dbReference type="AlphaFoldDB" id="A0A426DPP3"/>
<dbReference type="SUPFAM" id="SSF53448">
    <property type="entry name" value="Nucleotide-diphospho-sugar transferases"/>
    <property type="match status" value="1"/>
</dbReference>
<dbReference type="InterPro" id="IPR029044">
    <property type="entry name" value="Nucleotide-diphossugar_trans"/>
</dbReference>
<dbReference type="Pfam" id="PF00535">
    <property type="entry name" value="Glycos_transf_2"/>
    <property type="match status" value="1"/>
</dbReference>
<dbReference type="Proteomes" id="UP000274920">
    <property type="component" value="Unassembled WGS sequence"/>
</dbReference>
<sequence>MSEIFREQKSCMKLSIIISVYNMEDYIEQCLASVAGQSCQDFEVILINDGSTDDTLSRCRDWERSDSRIRVVDQPNMGLGNSRNKGIEMASGEYVAFLDADDRIEKNFVKEMLSGTREGQNDIVICDMRYVEKADGKEIHKISAVRLLGGEVCIGMEKFLFCKCRTFLCAKLFKRSLFTENNVKLPPHAYEDISAVPYLISKAKSIYYVQEAMYCYLRNREGSIINDASKLPFIIRSLRELAERFKKDGSFETYRDELRSLFWSQVCHLWNLTRDRFSDLDRAKLQRIKADSVSCFCQFFPEGERLFFNKYYVCSIQMLADAVKHIVVTKEQIVDHDSQADCMILPADCIRGASCNLYPCGAAGSNEGIYPEKSHMVCPLNCELCMAGYREKEDAAEKPKIVYIDLSIYNDIDNKETISWNIADEILDKLV</sequence>
<dbReference type="GO" id="GO:0016758">
    <property type="term" value="F:hexosyltransferase activity"/>
    <property type="evidence" value="ECO:0007669"/>
    <property type="project" value="UniProtKB-ARBA"/>
</dbReference>
<evidence type="ECO:0000313" key="3">
    <source>
        <dbReference type="Proteomes" id="UP000274920"/>
    </source>
</evidence>
<dbReference type="EMBL" id="RHJS01000002">
    <property type="protein sequence ID" value="RRK34671.1"/>
    <property type="molecule type" value="Genomic_DNA"/>
</dbReference>
<feature type="domain" description="Glycosyltransferase 2-like" evidence="1">
    <location>
        <begin position="15"/>
        <end position="141"/>
    </location>
</feature>
<protein>
    <submittedName>
        <fullName evidence="2">Glycosyltransferase</fullName>
    </submittedName>
</protein>
<keyword evidence="3" id="KW-1185">Reference proteome</keyword>
<dbReference type="PANTHER" id="PTHR22916">
    <property type="entry name" value="GLYCOSYLTRANSFERASE"/>
    <property type="match status" value="1"/>
</dbReference>
<evidence type="ECO:0000313" key="2">
    <source>
        <dbReference type="EMBL" id="RRK34671.1"/>
    </source>
</evidence>
<dbReference type="PANTHER" id="PTHR22916:SF3">
    <property type="entry name" value="UDP-GLCNAC:BETAGAL BETA-1,3-N-ACETYLGLUCOSAMINYLTRANSFERASE-LIKE PROTEIN 1"/>
    <property type="match status" value="1"/>
</dbReference>
<dbReference type="Gene3D" id="3.90.550.10">
    <property type="entry name" value="Spore Coat Polysaccharide Biosynthesis Protein SpsA, Chain A"/>
    <property type="match status" value="1"/>
</dbReference>
<accession>A0A426DPP3</accession>
<organism evidence="2 3">
    <name type="scientific">Schaedlerella arabinosiphila</name>
    <dbReference type="NCBI Taxonomy" id="2044587"/>
    <lineage>
        <taxon>Bacteria</taxon>
        <taxon>Bacillati</taxon>
        <taxon>Bacillota</taxon>
        <taxon>Clostridia</taxon>
        <taxon>Lachnospirales</taxon>
        <taxon>Lachnospiraceae</taxon>
        <taxon>Schaedlerella</taxon>
    </lineage>
</organism>
<dbReference type="InterPro" id="IPR001173">
    <property type="entry name" value="Glyco_trans_2-like"/>
</dbReference>
<reference evidence="2" key="1">
    <citation type="submission" date="2018-10" db="EMBL/GenBank/DDBJ databases">
        <title>Schaedlerella arabinophila gen. nov. sp. nov., isolated from the mouse intestinal tract and comparative analysis with the genome of the closely related altered Schaedler flora strain ASF502.</title>
        <authorList>
            <person name="Miyake S."/>
            <person name="Soh M."/>
            <person name="Seedorf H."/>
        </authorList>
    </citation>
    <scope>NUCLEOTIDE SEQUENCE [LARGE SCALE GENOMIC DNA]</scope>
    <source>
        <strain evidence="2">DSM 106076</strain>
    </source>
</reference>
<keyword evidence="2" id="KW-0808">Transferase</keyword>
<evidence type="ECO:0000259" key="1">
    <source>
        <dbReference type="Pfam" id="PF00535"/>
    </source>
</evidence>
<comment type="caution">
    <text evidence="2">The sequence shown here is derived from an EMBL/GenBank/DDBJ whole genome shotgun (WGS) entry which is preliminary data.</text>
</comment>
<dbReference type="CDD" id="cd00761">
    <property type="entry name" value="Glyco_tranf_GTA_type"/>
    <property type="match status" value="1"/>
</dbReference>
<gene>
    <name evidence="2" type="ORF">EBB54_27520</name>
</gene>